<keyword evidence="1" id="KW-1133">Transmembrane helix</keyword>
<dbReference type="AlphaFoldDB" id="A0A498CYT3"/>
<dbReference type="InterPro" id="IPR054402">
    <property type="entry name" value="Tt1218-like_dom"/>
</dbReference>
<dbReference type="InterPro" id="IPR012902">
    <property type="entry name" value="N_methyl_site"/>
</dbReference>
<evidence type="ECO:0000256" key="1">
    <source>
        <dbReference type="SAM" id="Phobius"/>
    </source>
</evidence>
<dbReference type="RefSeq" id="WP_121594280.1">
    <property type="nucleotide sequence ID" value="NZ_RCHD01000012.1"/>
</dbReference>
<proteinExistence type="predicted"/>
<dbReference type="Proteomes" id="UP000267166">
    <property type="component" value="Unassembled WGS sequence"/>
</dbReference>
<dbReference type="InterPro" id="IPR013362">
    <property type="entry name" value="Pilus_4_PilV"/>
</dbReference>
<dbReference type="NCBIfam" id="TIGR02532">
    <property type="entry name" value="IV_pilin_GFxxxE"/>
    <property type="match status" value="1"/>
</dbReference>
<organism evidence="3 4">
    <name type="scientific">Acinetobacter cumulans</name>
    <dbReference type="NCBI Taxonomy" id="2136182"/>
    <lineage>
        <taxon>Bacteria</taxon>
        <taxon>Pseudomonadati</taxon>
        <taxon>Pseudomonadota</taxon>
        <taxon>Gammaproteobacteria</taxon>
        <taxon>Moraxellales</taxon>
        <taxon>Moraxellaceae</taxon>
        <taxon>Acinetobacter</taxon>
    </lineage>
</organism>
<feature type="domain" description="Type IV pilin Tt1218-like" evidence="2">
    <location>
        <begin position="29"/>
        <end position="102"/>
    </location>
</feature>
<keyword evidence="1" id="KW-0472">Membrane</keyword>
<evidence type="ECO:0000313" key="3">
    <source>
        <dbReference type="EMBL" id="RLL35990.1"/>
    </source>
</evidence>
<dbReference type="EMBL" id="RCHD01000012">
    <property type="protein sequence ID" value="RLL35990.1"/>
    <property type="molecule type" value="Genomic_DNA"/>
</dbReference>
<reference evidence="3 4" key="1">
    <citation type="submission" date="2018-09" db="EMBL/GenBank/DDBJ databases">
        <title>The draft genome of Acinetobacter sp. strains.</title>
        <authorList>
            <person name="Qin J."/>
            <person name="Feng Y."/>
            <person name="Zong Z."/>
        </authorList>
    </citation>
    <scope>NUCLEOTIDE SEQUENCE [LARGE SCALE GENOMIC DNA]</scope>
    <source>
        <strain evidence="3 4">WCHAc060003</strain>
    </source>
</reference>
<comment type="caution">
    <text evidence="3">The sequence shown here is derived from an EMBL/GenBank/DDBJ whole genome shotgun (WGS) entry which is preliminary data.</text>
</comment>
<name>A0A498CYT3_9GAMM</name>
<evidence type="ECO:0000313" key="4">
    <source>
        <dbReference type="Proteomes" id="UP000267166"/>
    </source>
</evidence>
<dbReference type="NCBIfam" id="TIGR02523">
    <property type="entry name" value="type_IV_pilV"/>
    <property type="match status" value="1"/>
</dbReference>
<dbReference type="Pfam" id="PF22150">
    <property type="entry name" value="Tt1218-like"/>
    <property type="match status" value="1"/>
</dbReference>
<sequence length="164" mass="17731">MMQHQKGVGLVEVLVALFILAIGVLGFSALQLRALQATTEATDRTMAMTVARDLTDRMRINRLALASYTAAINDKATETDCVGSANSYKPACDRTKMANYDAKQILDKAESLGQTVIMRQCDGSARTCVYIAWGKTSITKDKVSDCMSAGVYKAGAQCLVMEAF</sequence>
<evidence type="ECO:0000259" key="2">
    <source>
        <dbReference type="Pfam" id="PF22150"/>
    </source>
</evidence>
<accession>A0A498CYT3</accession>
<feature type="transmembrane region" description="Helical" evidence="1">
    <location>
        <begin position="7"/>
        <end position="30"/>
    </location>
</feature>
<dbReference type="Pfam" id="PF07963">
    <property type="entry name" value="N_methyl"/>
    <property type="match status" value="1"/>
</dbReference>
<protein>
    <submittedName>
        <fullName evidence="3">Type IV pilus modification protein PilV</fullName>
    </submittedName>
</protein>
<keyword evidence="1" id="KW-0812">Transmembrane</keyword>
<gene>
    <name evidence="3" type="primary">pilV</name>
    <name evidence="3" type="ORF">D9K80_06595</name>
</gene>